<evidence type="ECO:0000256" key="1">
    <source>
        <dbReference type="SAM" id="MobiDB-lite"/>
    </source>
</evidence>
<feature type="transmembrane region" description="Helical" evidence="2">
    <location>
        <begin position="32"/>
        <end position="51"/>
    </location>
</feature>
<gene>
    <name evidence="3" type="ORF">BpHYR1_019266</name>
</gene>
<name>A0A3M7PEH6_BRAPC</name>
<evidence type="ECO:0000313" key="4">
    <source>
        <dbReference type="Proteomes" id="UP000276133"/>
    </source>
</evidence>
<reference evidence="3 4" key="1">
    <citation type="journal article" date="2018" name="Sci. Rep.">
        <title>Genomic signatures of local adaptation to the degree of environmental predictability in rotifers.</title>
        <authorList>
            <person name="Franch-Gras L."/>
            <person name="Hahn C."/>
            <person name="Garcia-Roger E.M."/>
            <person name="Carmona M.J."/>
            <person name="Serra M."/>
            <person name="Gomez A."/>
        </authorList>
    </citation>
    <scope>NUCLEOTIDE SEQUENCE [LARGE SCALE GENOMIC DNA]</scope>
    <source>
        <strain evidence="3">HYR1</strain>
    </source>
</reference>
<protein>
    <submittedName>
        <fullName evidence="3">Uncharacterized protein</fullName>
    </submittedName>
</protein>
<keyword evidence="2" id="KW-0472">Membrane</keyword>
<dbReference type="Proteomes" id="UP000276133">
    <property type="component" value="Unassembled WGS sequence"/>
</dbReference>
<dbReference type="EMBL" id="REGN01011435">
    <property type="protein sequence ID" value="RMZ97423.1"/>
    <property type="molecule type" value="Genomic_DNA"/>
</dbReference>
<dbReference type="AlphaFoldDB" id="A0A3M7PEH6"/>
<feature type="transmembrane region" description="Helical" evidence="2">
    <location>
        <begin position="60"/>
        <end position="80"/>
    </location>
</feature>
<comment type="caution">
    <text evidence="3">The sequence shown here is derived from an EMBL/GenBank/DDBJ whole genome shotgun (WGS) entry which is preliminary data.</text>
</comment>
<feature type="compositionally biased region" description="Low complexity" evidence="1">
    <location>
        <begin position="8"/>
        <end position="21"/>
    </location>
</feature>
<evidence type="ECO:0000313" key="3">
    <source>
        <dbReference type="EMBL" id="RMZ97423.1"/>
    </source>
</evidence>
<feature type="region of interest" description="Disordered" evidence="1">
    <location>
        <begin position="1"/>
        <end position="21"/>
    </location>
</feature>
<accession>A0A3M7PEH6</accession>
<keyword evidence="2" id="KW-0812">Transmembrane</keyword>
<organism evidence="3 4">
    <name type="scientific">Brachionus plicatilis</name>
    <name type="common">Marine rotifer</name>
    <name type="synonym">Brachionus muelleri</name>
    <dbReference type="NCBI Taxonomy" id="10195"/>
    <lineage>
        <taxon>Eukaryota</taxon>
        <taxon>Metazoa</taxon>
        <taxon>Spiralia</taxon>
        <taxon>Gnathifera</taxon>
        <taxon>Rotifera</taxon>
        <taxon>Eurotatoria</taxon>
        <taxon>Monogononta</taxon>
        <taxon>Pseudotrocha</taxon>
        <taxon>Ploima</taxon>
        <taxon>Brachionidae</taxon>
        <taxon>Brachionus</taxon>
    </lineage>
</organism>
<keyword evidence="4" id="KW-1185">Reference proteome</keyword>
<sequence length="201" mass="23211">MFDSSDFGDNSSLSDSESNGSKPLLLRDSSKFVFLALLSKEIGMCGFFFGLSDWLRHNRVFLTISIAGRLTNCVLFRFLFLNDDRIFSDMLRWRMLLPQSVKVILLPMGSVFELSPSIVFDGARRILSFKIQLKFCYEILKNLQNFYLYGVDTVFIIKNKNLSKKNREFFLKKARLVSLKPNIAFLENIANLKPSDLKYNS</sequence>
<proteinExistence type="predicted"/>
<evidence type="ECO:0000256" key="2">
    <source>
        <dbReference type="SAM" id="Phobius"/>
    </source>
</evidence>
<keyword evidence="2" id="KW-1133">Transmembrane helix</keyword>